<dbReference type="Proteomes" id="UP000287651">
    <property type="component" value="Unassembled WGS sequence"/>
</dbReference>
<feature type="domain" description="Protein kinase" evidence="1">
    <location>
        <begin position="1"/>
        <end position="95"/>
    </location>
</feature>
<dbReference type="InterPro" id="IPR011009">
    <property type="entry name" value="Kinase-like_dom_sf"/>
</dbReference>
<dbReference type="Gene3D" id="1.10.510.10">
    <property type="entry name" value="Transferase(Phosphotransferase) domain 1"/>
    <property type="match status" value="1"/>
</dbReference>
<dbReference type="PROSITE" id="PS50011">
    <property type="entry name" value="PROTEIN_KINASE_DOM"/>
    <property type="match status" value="1"/>
</dbReference>
<dbReference type="InterPro" id="IPR050823">
    <property type="entry name" value="Plant_Ser_Thr_Prot_Kinase"/>
</dbReference>
<dbReference type="InterPro" id="IPR000719">
    <property type="entry name" value="Prot_kinase_dom"/>
</dbReference>
<evidence type="ECO:0000313" key="3">
    <source>
        <dbReference type="Proteomes" id="UP000287651"/>
    </source>
</evidence>
<evidence type="ECO:0000313" key="2">
    <source>
        <dbReference type="EMBL" id="RRT43415.1"/>
    </source>
</evidence>
<comment type="caution">
    <text evidence="2">The sequence shown here is derived from an EMBL/GenBank/DDBJ whole genome shotgun (WGS) entry which is preliminary data.</text>
</comment>
<proteinExistence type="predicted"/>
<dbReference type="InterPro" id="IPR001245">
    <property type="entry name" value="Ser-Thr/Tyr_kinase_cat_dom"/>
</dbReference>
<dbReference type="EMBL" id="AMZH03017167">
    <property type="protein sequence ID" value="RRT43415.1"/>
    <property type="molecule type" value="Genomic_DNA"/>
</dbReference>
<dbReference type="PANTHER" id="PTHR45621">
    <property type="entry name" value="OS01G0588500 PROTEIN-RELATED"/>
    <property type="match status" value="1"/>
</dbReference>
<dbReference type="Pfam" id="PF07714">
    <property type="entry name" value="PK_Tyr_Ser-Thr"/>
    <property type="match status" value="1"/>
</dbReference>
<reference evidence="2 3" key="1">
    <citation type="journal article" date="2014" name="Agronomy (Basel)">
        <title>A Draft Genome Sequence for Ensete ventricosum, the Drought-Tolerant Tree Against Hunger.</title>
        <authorList>
            <person name="Harrison J."/>
            <person name="Moore K.A."/>
            <person name="Paszkiewicz K."/>
            <person name="Jones T."/>
            <person name="Grant M."/>
            <person name="Ambacheew D."/>
            <person name="Muzemil S."/>
            <person name="Studholme D.J."/>
        </authorList>
    </citation>
    <scope>NUCLEOTIDE SEQUENCE [LARGE SCALE GENOMIC DNA]</scope>
</reference>
<dbReference type="AlphaFoldDB" id="A0A426XVA9"/>
<name>A0A426XVA9_ENSVE</name>
<dbReference type="SUPFAM" id="SSF56112">
    <property type="entry name" value="Protein kinase-like (PK-like)"/>
    <property type="match status" value="1"/>
</dbReference>
<evidence type="ECO:0000259" key="1">
    <source>
        <dbReference type="PROSITE" id="PS50011"/>
    </source>
</evidence>
<gene>
    <name evidence="2" type="ORF">B296_00047822</name>
</gene>
<dbReference type="GO" id="GO:0005524">
    <property type="term" value="F:ATP binding"/>
    <property type="evidence" value="ECO:0007669"/>
    <property type="project" value="InterPro"/>
</dbReference>
<dbReference type="GO" id="GO:0004672">
    <property type="term" value="F:protein kinase activity"/>
    <property type="evidence" value="ECO:0007669"/>
    <property type="project" value="InterPro"/>
</dbReference>
<accession>A0A426XVA9</accession>
<protein>
    <recommendedName>
        <fullName evidence="1">Protein kinase domain-containing protein</fullName>
    </recommendedName>
</protein>
<organism evidence="2 3">
    <name type="scientific">Ensete ventricosum</name>
    <name type="common">Abyssinian banana</name>
    <name type="synonym">Musa ensete</name>
    <dbReference type="NCBI Taxonomy" id="4639"/>
    <lineage>
        <taxon>Eukaryota</taxon>
        <taxon>Viridiplantae</taxon>
        <taxon>Streptophyta</taxon>
        <taxon>Embryophyta</taxon>
        <taxon>Tracheophyta</taxon>
        <taxon>Spermatophyta</taxon>
        <taxon>Magnoliopsida</taxon>
        <taxon>Liliopsida</taxon>
        <taxon>Zingiberales</taxon>
        <taxon>Musaceae</taxon>
        <taxon>Ensete</taxon>
    </lineage>
</organism>
<sequence>MSDVYSFGIVLLELLTGRKSVDKTRPVRQQALADWAAPLLSQRKRVLNIVDPRLGGEYPVKAVQKMAMLVHHCLNRNPKARPLMRDIVDSLEPLQESVEFPSIGFIYTVRINHGLLRKIDFEGLGVAHQLDFVMVDEGLGLRCSLLNCSNRARACVGLQLLNLLSKTISFIVHSNAHPNDMVVPVVHSGRALHNSLTDFNLALGADASSTRLVGPLPLAA</sequence>